<dbReference type="Proteomes" id="UP000028547">
    <property type="component" value="Unassembled WGS sequence"/>
</dbReference>
<dbReference type="AlphaFoldDB" id="A0A084SPK8"/>
<dbReference type="EMBL" id="JPMI01000213">
    <property type="protein sequence ID" value="KFA90393.1"/>
    <property type="molecule type" value="Genomic_DNA"/>
</dbReference>
<reference evidence="1 2" key="1">
    <citation type="submission" date="2014-07" db="EMBL/GenBank/DDBJ databases">
        <title>Draft Genome Sequence of Gephyronic Acid Producer, Cystobacter violaceus Strain Cb vi76.</title>
        <authorList>
            <person name="Stevens D.C."/>
            <person name="Young J."/>
            <person name="Carmichael R."/>
            <person name="Tan J."/>
            <person name="Taylor R.E."/>
        </authorList>
    </citation>
    <scope>NUCLEOTIDE SEQUENCE [LARGE SCALE GENOMIC DNA]</scope>
    <source>
        <strain evidence="1 2">Cb vi76</strain>
    </source>
</reference>
<protein>
    <recommendedName>
        <fullName evidence="3">Lipoprotein</fullName>
    </recommendedName>
</protein>
<dbReference type="PROSITE" id="PS51257">
    <property type="entry name" value="PROKAR_LIPOPROTEIN"/>
    <property type="match status" value="1"/>
</dbReference>
<evidence type="ECO:0000313" key="1">
    <source>
        <dbReference type="EMBL" id="KFA90393.1"/>
    </source>
</evidence>
<evidence type="ECO:0008006" key="3">
    <source>
        <dbReference type="Google" id="ProtNLM"/>
    </source>
</evidence>
<organism evidence="1 2">
    <name type="scientific">Archangium violaceum Cb vi76</name>
    <dbReference type="NCBI Taxonomy" id="1406225"/>
    <lineage>
        <taxon>Bacteria</taxon>
        <taxon>Pseudomonadati</taxon>
        <taxon>Myxococcota</taxon>
        <taxon>Myxococcia</taxon>
        <taxon>Myxococcales</taxon>
        <taxon>Cystobacterineae</taxon>
        <taxon>Archangiaceae</taxon>
        <taxon>Archangium</taxon>
    </lineage>
</organism>
<proteinExistence type="predicted"/>
<comment type="caution">
    <text evidence="1">The sequence shown here is derived from an EMBL/GenBank/DDBJ whole genome shotgun (WGS) entry which is preliminary data.</text>
</comment>
<accession>A0A084SPK8</accession>
<sequence length="527" mass="56612">MRLLPLLLMTAVGATACDDSSQSEKWALTTRLVDSDMSRAAGASRAPSARSALAARSSLVHGLRLGELEVVAYDYRPGKAVQLNAHFGYGTTGMGSTEWSYMSPLLSGHDSARDILLRNNGVVDLSVLANEYIMGPPTSGDPFLTQVGAFDIDFLEVHFYRTGMLYDLGGLGNVADFHYFGMDADNNGLDKHPLHRYPPFASVGDSYVTPIFPDWKARSVAPTGRVQAMSVLFSRRDWFPEARIVELEDSGMGGPYHFTGIAYDSLAASTPLSTTQKGYLLSLANEGTHRRGYDRFVIVPMDGPVRIEFDKNAAASASLEPRVAPRTFDAANISIDLGFDVDDLIDERWTNPVPHEFNAPGRVEASVGLEVVTVASPGTYTLSYEGIDYSFDVPAGLSTPYEVMRSLHEQARAALPMARIGETGGATFGASGFYPPPLGTSDAKLRRTETLPTPFVVWKGDANHVPFGLSVGFSTSHPLCAVNVPFNPSTSCHSVSPGSPPPSGCCVCPNNTTYAPAPGSTGQYLCK</sequence>
<evidence type="ECO:0000313" key="2">
    <source>
        <dbReference type="Proteomes" id="UP000028547"/>
    </source>
</evidence>
<gene>
    <name evidence="1" type="ORF">Q664_28500</name>
</gene>
<name>A0A084SPK8_9BACT</name>